<dbReference type="Proteomes" id="UP000008549">
    <property type="component" value="Unassembled WGS sequence"/>
</dbReference>
<organism evidence="1 2">
    <name type="scientific">Caenorhabditis briggsae</name>
    <dbReference type="NCBI Taxonomy" id="6238"/>
    <lineage>
        <taxon>Eukaryota</taxon>
        <taxon>Metazoa</taxon>
        <taxon>Ecdysozoa</taxon>
        <taxon>Nematoda</taxon>
        <taxon>Chromadorea</taxon>
        <taxon>Rhabditida</taxon>
        <taxon>Rhabditina</taxon>
        <taxon>Rhabditomorpha</taxon>
        <taxon>Rhabditoidea</taxon>
        <taxon>Rhabditidae</taxon>
        <taxon>Peloderinae</taxon>
        <taxon>Caenorhabditis</taxon>
    </lineage>
</organism>
<evidence type="ECO:0000313" key="1">
    <source>
        <dbReference type="EMBL" id="CAS00480.1"/>
    </source>
</evidence>
<dbReference type="InParanoid" id="B6IKQ0"/>
<gene>
    <name evidence="1" type="ORF">CBG25694</name>
    <name evidence="1" type="ORF">CBG_25694</name>
</gene>
<dbReference type="CTD" id="68917176"/>
<dbReference type="RefSeq" id="XP_045100039.1">
    <property type="nucleotide sequence ID" value="XM_045242881.1"/>
</dbReference>
<dbReference type="GeneID" id="68917176"/>
<proteinExistence type="predicted"/>
<name>B6IKQ0_CAEBR</name>
<reference evidence="1 2" key="2">
    <citation type="journal article" date="2011" name="PLoS Genet.">
        <title>Caenorhabditis briggsae recombinant inbred line genotypes reveal inter-strain incompatibility and the evolution of recombination.</title>
        <authorList>
            <person name="Ross J.A."/>
            <person name="Koboldt D.C."/>
            <person name="Staisch J.E."/>
            <person name="Chamberlin H.M."/>
            <person name="Gupta B.P."/>
            <person name="Miller R.D."/>
            <person name="Baird S.E."/>
            <person name="Haag E.S."/>
        </authorList>
    </citation>
    <scope>NUCLEOTIDE SEQUENCE [LARGE SCALE GENOMIC DNA]</scope>
    <source>
        <strain evidence="1 2">AF16</strain>
    </source>
</reference>
<dbReference type="EMBL" id="HE601475">
    <property type="protein sequence ID" value="CAS00480.1"/>
    <property type="molecule type" value="Genomic_DNA"/>
</dbReference>
<protein>
    <submittedName>
        <fullName evidence="1">Protein CBG25694</fullName>
    </submittedName>
</protein>
<accession>B6IKQ0</accession>
<sequence>MNPKKKCELF</sequence>
<evidence type="ECO:0000313" key="2">
    <source>
        <dbReference type="Proteomes" id="UP000008549"/>
    </source>
</evidence>
<dbReference type="KEGG" id="cbr:CBG_25694"/>
<keyword evidence="2" id="KW-1185">Reference proteome</keyword>
<reference evidence="1 2" key="1">
    <citation type="journal article" date="2003" name="PLoS Biol.">
        <title>The genome sequence of Caenorhabditis briggsae: a platform for comparative genomics.</title>
        <authorList>
            <person name="Stein L.D."/>
            <person name="Bao Z."/>
            <person name="Blasiar D."/>
            <person name="Blumenthal T."/>
            <person name="Brent M.R."/>
            <person name="Chen N."/>
            <person name="Chinwalla A."/>
            <person name="Clarke L."/>
            <person name="Clee C."/>
            <person name="Coghlan A."/>
            <person name="Coulson A."/>
            <person name="D'Eustachio P."/>
            <person name="Fitch D.H."/>
            <person name="Fulton L.A."/>
            <person name="Fulton R.E."/>
            <person name="Griffiths-Jones S."/>
            <person name="Harris T.W."/>
            <person name="Hillier L.W."/>
            <person name="Kamath R."/>
            <person name="Kuwabara P.E."/>
            <person name="Mardis E.R."/>
            <person name="Marra M.A."/>
            <person name="Miner T.L."/>
            <person name="Minx P."/>
            <person name="Mullikin J.C."/>
            <person name="Plumb R.W."/>
            <person name="Rogers J."/>
            <person name="Schein J.E."/>
            <person name="Sohrmann M."/>
            <person name="Spieth J."/>
            <person name="Stajich J.E."/>
            <person name="Wei C."/>
            <person name="Willey D."/>
            <person name="Wilson R.K."/>
            <person name="Durbin R."/>
            <person name="Waterston R.H."/>
        </authorList>
    </citation>
    <scope>NUCLEOTIDE SEQUENCE [LARGE SCALE GENOMIC DNA]</scope>
    <source>
        <strain evidence="1 2">AF16</strain>
    </source>
</reference>